<dbReference type="EMBL" id="BGPR01166589">
    <property type="protein sequence ID" value="GBM15444.1"/>
    <property type="molecule type" value="Genomic_DNA"/>
</dbReference>
<gene>
    <name evidence="1" type="ORF">AVEN_13835_1</name>
    <name evidence="2" type="ORF">AVEN_138395_1</name>
    <name evidence="3" type="ORF">AVEN_166869_1</name>
    <name evidence="4" type="ORF">AVEN_272192_1</name>
    <name evidence="5" type="ORF">AVEN_48226_1</name>
</gene>
<sequence>GNLNVDLSQLDLGDLNLGGGGGAAGGAGGAGGGGIHKYDGMDS</sequence>
<accession>A0A4Y2DIY4</accession>
<dbReference type="AlphaFoldDB" id="A0A4Y2DIY4"/>
<evidence type="ECO:0000313" key="5">
    <source>
        <dbReference type="EMBL" id="GBM20769.1"/>
    </source>
</evidence>
<feature type="non-terminal residue" evidence="3">
    <location>
        <position position="1"/>
    </location>
</feature>
<evidence type="ECO:0000313" key="6">
    <source>
        <dbReference type="Proteomes" id="UP000499080"/>
    </source>
</evidence>
<dbReference type="Proteomes" id="UP000499080">
    <property type="component" value="Unassembled WGS sequence"/>
</dbReference>
<evidence type="ECO:0000313" key="3">
    <source>
        <dbReference type="EMBL" id="GBM15545.1"/>
    </source>
</evidence>
<protein>
    <submittedName>
        <fullName evidence="3">Uncharacterized protein</fullName>
    </submittedName>
</protein>
<name>A0A4Y2DIY4_ARAVE</name>
<comment type="caution">
    <text evidence="3">The sequence shown here is derived from an EMBL/GenBank/DDBJ whole genome shotgun (WGS) entry which is preliminary data.</text>
</comment>
<evidence type="ECO:0000313" key="1">
    <source>
        <dbReference type="EMBL" id="GBM15444.1"/>
    </source>
</evidence>
<proteinExistence type="predicted"/>
<keyword evidence="6" id="KW-1185">Reference proteome</keyword>
<dbReference type="EMBL" id="BGPR01168065">
    <property type="protein sequence ID" value="GBM20755.1"/>
    <property type="molecule type" value="Genomic_DNA"/>
</dbReference>
<organism evidence="3 6">
    <name type="scientific">Araneus ventricosus</name>
    <name type="common">Orbweaver spider</name>
    <name type="synonym">Epeira ventricosa</name>
    <dbReference type="NCBI Taxonomy" id="182803"/>
    <lineage>
        <taxon>Eukaryota</taxon>
        <taxon>Metazoa</taxon>
        <taxon>Ecdysozoa</taxon>
        <taxon>Arthropoda</taxon>
        <taxon>Chelicerata</taxon>
        <taxon>Arachnida</taxon>
        <taxon>Araneae</taxon>
        <taxon>Araneomorphae</taxon>
        <taxon>Entelegynae</taxon>
        <taxon>Araneoidea</taxon>
        <taxon>Araneidae</taxon>
        <taxon>Araneus</taxon>
    </lineage>
</organism>
<feature type="non-terminal residue" evidence="3">
    <location>
        <position position="43"/>
    </location>
</feature>
<reference evidence="3 6" key="1">
    <citation type="journal article" date="2019" name="Sci. Rep.">
        <title>Orb-weaving spider Araneus ventricosus genome elucidates the spidroin gene catalogue.</title>
        <authorList>
            <person name="Kono N."/>
            <person name="Nakamura H."/>
            <person name="Ohtoshi R."/>
            <person name="Moran D.A.P."/>
            <person name="Shinohara A."/>
            <person name="Yoshida Y."/>
            <person name="Fujiwara M."/>
            <person name="Mori M."/>
            <person name="Tomita M."/>
            <person name="Arakawa K."/>
        </authorList>
    </citation>
    <scope>NUCLEOTIDE SEQUENCE [LARGE SCALE GENOMIC DNA]</scope>
</reference>
<dbReference type="EMBL" id="BGPR01168071">
    <property type="protein sequence ID" value="GBM20769.1"/>
    <property type="molecule type" value="Genomic_DNA"/>
</dbReference>
<evidence type="ECO:0000313" key="2">
    <source>
        <dbReference type="EMBL" id="GBM15511.1"/>
    </source>
</evidence>
<evidence type="ECO:0000313" key="4">
    <source>
        <dbReference type="EMBL" id="GBM20755.1"/>
    </source>
</evidence>
<dbReference type="EMBL" id="BGPR01166609">
    <property type="protein sequence ID" value="GBM15511.1"/>
    <property type="molecule type" value="Genomic_DNA"/>
</dbReference>
<dbReference type="EMBL" id="BGPR01166616">
    <property type="protein sequence ID" value="GBM15545.1"/>
    <property type="molecule type" value="Genomic_DNA"/>
</dbReference>